<feature type="transmembrane region" description="Helical" evidence="1">
    <location>
        <begin position="89"/>
        <end position="108"/>
    </location>
</feature>
<protein>
    <submittedName>
        <fullName evidence="2">PH domain-containing protein</fullName>
    </submittedName>
</protein>
<accession>A0A9E2NSR3</accession>
<name>A0A9E2NSR3_9FIRM</name>
<evidence type="ECO:0000256" key="1">
    <source>
        <dbReference type="SAM" id="Phobius"/>
    </source>
</evidence>
<keyword evidence="1" id="KW-0812">Transmembrane</keyword>
<organism evidence="2 3">
    <name type="scientific">Candidatus Faecalibacterium intestinavium</name>
    <dbReference type="NCBI Taxonomy" id="2838580"/>
    <lineage>
        <taxon>Bacteria</taxon>
        <taxon>Bacillati</taxon>
        <taxon>Bacillota</taxon>
        <taxon>Clostridia</taxon>
        <taxon>Eubacteriales</taxon>
        <taxon>Oscillospiraceae</taxon>
        <taxon>Faecalibacterium</taxon>
    </lineage>
</organism>
<dbReference type="Proteomes" id="UP000824178">
    <property type="component" value="Unassembled WGS sequence"/>
</dbReference>
<feature type="transmembrane region" description="Helical" evidence="1">
    <location>
        <begin position="62"/>
        <end position="83"/>
    </location>
</feature>
<keyword evidence="1" id="KW-1133">Transmembrane helix</keyword>
<dbReference type="AlphaFoldDB" id="A0A9E2NSR3"/>
<reference evidence="2" key="1">
    <citation type="journal article" date="2021" name="PeerJ">
        <title>Extensive microbial diversity within the chicken gut microbiome revealed by metagenomics and culture.</title>
        <authorList>
            <person name="Gilroy R."/>
            <person name="Ravi A."/>
            <person name="Getino M."/>
            <person name="Pursley I."/>
            <person name="Horton D.L."/>
            <person name="Alikhan N.F."/>
            <person name="Baker D."/>
            <person name="Gharbi K."/>
            <person name="Hall N."/>
            <person name="Watson M."/>
            <person name="Adriaenssens E.M."/>
            <person name="Foster-Nyarko E."/>
            <person name="Jarju S."/>
            <person name="Secka A."/>
            <person name="Antonio M."/>
            <person name="Oren A."/>
            <person name="Chaudhuri R.R."/>
            <person name="La Ragione R."/>
            <person name="Hildebrand F."/>
            <person name="Pallen M.J."/>
        </authorList>
    </citation>
    <scope>NUCLEOTIDE SEQUENCE</scope>
    <source>
        <strain evidence="2">742</strain>
    </source>
</reference>
<feature type="non-terminal residue" evidence="2">
    <location>
        <position position="1"/>
    </location>
</feature>
<dbReference type="EMBL" id="JAHLFH010000165">
    <property type="protein sequence ID" value="MBU3820254.1"/>
    <property type="molecule type" value="Genomic_DNA"/>
</dbReference>
<comment type="caution">
    <text evidence="2">The sequence shown here is derived from an EMBL/GenBank/DDBJ whole genome shotgun (WGS) entry which is preliminary data.</text>
</comment>
<proteinExistence type="predicted"/>
<keyword evidence="1" id="KW-0472">Membrane</keyword>
<reference evidence="2" key="2">
    <citation type="submission" date="2021-04" db="EMBL/GenBank/DDBJ databases">
        <authorList>
            <person name="Gilroy R."/>
        </authorList>
    </citation>
    <scope>NUCLEOTIDE SEQUENCE</scope>
    <source>
        <strain evidence="2">742</strain>
    </source>
</reference>
<gene>
    <name evidence="2" type="ORF">H9864_07805</name>
</gene>
<evidence type="ECO:0000313" key="2">
    <source>
        <dbReference type="EMBL" id="MBU3820254.1"/>
    </source>
</evidence>
<evidence type="ECO:0000313" key="3">
    <source>
        <dbReference type="Proteomes" id="UP000824178"/>
    </source>
</evidence>
<sequence length="190" mass="21271">VRLSPVARLLRRYPVYLTAGCYNGAEAPLFVYKAGQEQLLQELLPGLRLPPARRDPTRGRSLAFFLPAGLPFGFFLLLTLLSLQLLPEVTVLLALPALFFLGCLLEAVEGFFREGAWLTGGRLTFRRQKGMRLHCVCLFCPGPTLTLTQTPWSMAARRADLKLVLPGGTRWKLRSLPVDRALECAAFWEE</sequence>